<evidence type="ECO:0000313" key="2">
    <source>
        <dbReference type="EMBL" id="GCE38805.1"/>
    </source>
</evidence>
<protein>
    <submittedName>
        <fullName evidence="2">Resolvase/integrase Bin</fullName>
    </submittedName>
</protein>
<proteinExistence type="predicted"/>
<dbReference type="InterPro" id="IPR036162">
    <property type="entry name" value="Resolvase-like_N_sf"/>
</dbReference>
<dbReference type="PROSITE" id="PS51736">
    <property type="entry name" value="RECOMBINASES_3"/>
    <property type="match status" value="1"/>
</dbReference>
<evidence type="ECO:0000259" key="1">
    <source>
        <dbReference type="PROSITE" id="PS51736"/>
    </source>
</evidence>
<dbReference type="EMBL" id="BHYM01000022">
    <property type="protein sequence ID" value="GCE38805.1"/>
    <property type="molecule type" value="Genomic_DNA"/>
</dbReference>
<organism evidence="2 3">
    <name type="scientific">Rhodococcus wratislaviensis</name>
    <name type="common">Tsukamurella wratislaviensis</name>
    <dbReference type="NCBI Taxonomy" id="44752"/>
    <lineage>
        <taxon>Bacteria</taxon>
        <taxon>Bacillati</taxon>
        <taxon>Actinomycetota</taxon>
        <taxon>Actinomycetes</taxon>
        <taxon>Mycobacteriales</taxon>
        <taxon>Nocardiaceae</taxon>
        <taxon>Rhodococcus</taxon>
    </lineage>
</organism>
<name>A0A402C585_RHOWR</name>
<dbReference type="InterPro" id="IPR006119">
    <property type="entry name" value="Resolv_N"/>
</dbReference>
<dbReference type="Gene3D" id="3.40.50.1390">
    <property type="entry name" value="Resolvase, N-terminal catalytic domain"/>
    <property type="match status" value="1"/>
</dbReference>
<evidence type="ECO:0000313" key="3">
    <source>
        <dbReference type="Proteomes" id="UP000287519"/>
    </source>
</evidence>
<keyword evidence="3" id="KW-1185">Reference proteome</keyword>
<dbReference type="Pfam" id="PF00239">
    <property type="entry name" value="Resolvase"/>
    <property type="match status" value="1"/>
</dbReference>
<sequence>MPSTSKQDLARHIVALTSAGIDPANVYVDKKSGTTERPGLQALLGYAPGGDVIVVHTLDQLGRTVRD</sequence>
<dbReference type="Proteomes" id="UP000287519">
    <property type="component" value="Unassembled WGS sequence"/>
</dbReference>
<dbReference type="GO" id="GO:0000150">
    <property type="term" value="F:DNA strand exchange activity"/>
    <property type="evidence" value="ECO:0007669"/>
    <property type="project" value="InterPro"/>
</dbReference>
<dbReference type="GO" id="GO:0003677">
    <property type="term" value="F:DNA binding"/>
    <property type="evidence" value="ECO:0007669"/>
    <property type="project" value="InterPro"/>
</dbReference>
<accession>A0A402C585</accession>
<gene>
    <name evidence="2" type="ORF">Rhow_002329</name>
</gene>
<reference evidence="2 3" key="1">
    <citation type="submission" date="2018-11" db="EMBL/GenBank/DDBJ databases">
        <title>Microbial catabolism of amino acid.</title>
        <authorList>
            <person name="Hibi M."/>
            <person name="Ogawa J."/>
        </authorList>
    </citation>
    <scope>NUCLEOTIDE SEQUENCE [LARGE SCALE GENOMIC DNA]</scope>
    <source>
        <strain evidence="2 3">C31-06</strain>
    </source>
</reference>
<comment type="caution">
    <text evidence="2">The sequence shown here is derived from an EMBL/GenBank/DDBJ whole genome shotgun (WGS) entry which is preliminary data.</text>
</comment>
<feature type="domain" description="Resolvase/invertase-type recombinase catalytic" evidence="1">
    <location>
        <begin position="1"/>
        <end position="67"/>
    </location>
</feature>
<dbReference type="AlphaFoldDB" id="A0A402C585"/>
<dbReference type="SUPFAM" id="SSF53041">
    <property type="entry name" value="Resolvase-like"/>
    <property type="match status" value="1"/>
</dbReference>